<dbReference type="OrthoDB" id="5393676at2"/>
<dbReference type="PATRIC" id="fig|2754.20.peg.1332"/>
<reference evidence="1 2" key="1">
    <citation type="submission" date="2014-04" db="EMBL/GenBank/DDBJ databases">
        <title>Draft Genome Sequence of Synergistes jonesii.</title>
        <authorList>
            <person name="Coil D.A."/>
            <person name="Eisen J.A."/>
            <person name="Holland-Moritz H.E."/>
        </authorList>
    </citation>
    <scope>NUCLEOTIDE SEQUENCE [LARGE SCALE GENOMIC DNA]</scope>
    <source>
        <strain evidence="1 2">78-1</strain>
    </source>
</reference>
<dbReference type="InterPro" id="IPR024523">
    <property type="entry name" value="DUF3793"/>
</dbReference>
<evidence type="ECO:0008006" key="3">
    <source>
        <dbReference type="Google" id="ProtNLM"/>
    </source>
</evidence>
<evidence type="ECO:0000313" key="1">
    <source>
        <dbReference type="EMBL" id="KEJ91312.1"/>
    </source>
</evidence>
<dbReference type="RefSeq" id="WP_037978079.1">
    <property type="nucleotide sequence ID" value="NZ_JMKI01000051.1"/>
</dbReference>
<protein>
    <recommendedName>
        <fullName evidence="3">DUF3793 domain-containing protein</fullName>
    </recommendedName>
</protein>
<dbReference type="EMBL" id="JMKI01000051">
    <property type="protein sequence ID" value="KEJ91312.1"/>
    <property type="molecule type" value="Genomic_DNA"/>
</dbReference>
<evidence type="ECO:0000313" key="2">
    <source>
        <dbReference type="Proteomes" id="UP000027665"/>
    </source>
</evidence>
<dbReference type="AlphaFoldDB" id="A0A073J0U2"/>
<proteinExistence type="predicted"/>
<dbReference type="Proteomes" id="UP000027665">
    <property type="component" value="Unassembled WGS sequence"/>
</dbReference>
<gene>
    <name evidence="1" type="ORF">EH55_10730</name>
</gene>
<dbReference type="Pfam" id="PF12672">
    <property type="entry name" value="DUF3793"/>
    <property type="match status" value="1"/>
</dbReference>
<dbReference type="eggNOG" id="ENOG5032SGE">
    <property type="taxonomic scope" value="Bacteria"/>
</dbReference>
<accession>A0A073J0U2</accession>
<dbReference type="STRING" id="2754.EH55_10730"/>
<organism evidence="1 2">
    <name type="scientific">Synergistes jonesii</name>
    <dbReference type="NCBI Taxonomy" id="2754"/>
    <lineage>
        <taxon>Bacteria</taxon>
        <taxon>Thermotogati</taxon>
        <taxon>Synergistota</taxon>
        <taxon>Synergistia</taxon>
        <taxon>Synergistales</taxon>
        <taxon>Synergistaceae</taxon>
        <taxon>Synergistes</taxon>
    </lineage>
</organism>
<comment type="caution">
    <text evidence="1">The sequence shown here is derived from an EMBL/GenBank/DDBJ whole genome shotgun (WGS) entry which is preliminary data.</text>
</comment>
<dbReference type="GeneID" id="90984464"/>
<sequence length="189" mass="21529">MDSKSLDYLIAFHCAPTLAGIKPANMFSWRAAPASEMSAATAKNILRDCGVSLEVLCSCERHSLIYIYRRNMLEEVFTPEANEFLEGYGYKSEAGVCEKLDTLKERFFSCGCFPHEIGLFLGYPIEDVRGFIENNGHGYKVCGTWKVYGDKEKSLQLFDRYKRCTEYFCKNFDAGREMAQIVYSAPMFS</sequence>
<name>A0A073J0U2_9BACT</name>
<keyword evidence="2" id="KW-1185">Reference proteome</keyword>